<comment type="caution">
    <text evidence="3">The sequence shown here is derived from an EMBL/GenBank/DDBJ whole genome shotgun (WGS) entry which is preliminary data.</text>
</comment>
<feature type="region of interest" description="Disordered" evidence="2">
    <location>
        <begin position="208"/>
        <end position="232"/>
    </location>
</feature>
<gene>
    <name evidence="3" type="ORF">SPIL2461_LOCUS22607</name>
</gene>
<feature type="coiled-coil region" evidence="1">
    <location>
        <begin position="74"/>
        <end position="101"/>
    </location>
</feature>
<keyword evidence="1" id="KW-0175">Coiled coil</keyword>
<evidence type="ECO:0000256" key="1">
    <source>
        <dbReference type="SAM" id="Coils"/>
    </source>
</evidence>
<sequence>AWRSSGFSWKCIEPVLNYLQLKVDTFRREVGDVALAAASASWLAIERLVCQLLEPPNPNGAPDRRPTRSIQARSISTEEKKEALSNAMQELEEATSEEILQWLARNVGPAFADQVKRGGRLINHLEVVGKRGGRKVYKLPSQGLMPGLRRVSGGFAAKRDALCDGQWHVLTGPTQSSQQEASGDYAKMLQWAQLGNAELLAQVRAWPGARVAPRGPKNSRKRKAAEQDRHAT</sequence>
<dbReference type="EMBL" id="CAJNIZ010047495">
    <property type="protein sequence ID" value="CAE7768950.1"/>
    <property type="molecule type" value="Genomic_DNA"/>
</dbReference>
<evidence type="ECO:0000313" key="3">
    <source>
        <dbReference type="EMBL" id="CAE7768950.1"/>
    </source>
</evidence>
<protein>
    <submittedName>
        <fullName evidence="3">Uncharacterized protein</fullName>
    </submittedName>
</protein>
<evidence type="ECO:0000313" key="4">
    <source>
        <dbReference type="Proteomes" id="UP000649617"/>
    </source>
</evidence>
<feature type="non-terminal residue" evidence="3">
    <location>
        <position position="232"/>
    </location>
</feature>
<accession>A0A812Y859</accession>
<reference evidence="3" key="1">
    <citation type="submission" date="2021-02" db="EMBL/GenBank/DDBJ databases">
        <authorList>
            <person name="Dougan E. K."/>
            <person name="Rhodes N."/>
            <person name="Thang M."/>
            <person name="Chan C."/>
        </authorList>
    </citation>
    <scope>NUCLEOTIDE SEQUENCE</scope>
</reference>
<evidence type="ECO:0000256" key="2">
    <source>
        <dbReference type="SAM" id="MobiDB-lite"/>
    </source>
</evidence>
<proteinExistence type="predicted"/>
<organism evidence="3 4">
    <name type="scientific">Symbiodinium pilosum</name>
    <name type="common">Dinoflagellate</name>
    <dbReference type="NCBI Taxonomy" id="2952"/>
    <lineage>
        <taxon>Eukaryota</taxon>
        <taxon>Sar</taxon>
        <taxon>Alveolata</taxon>
        <taxon>Dinophyceae</taxon>
        <taxon>Suessiales</taxon>
        <taxon>Symbiodiniaceae</taxon>
        <taxon>Symbiodinium</taxon>
    </lineage>
</organism>
<dbReference type="AlphaFoldDB" id="A0A812Y859"/>
<keyword evidence="4" id="KW-1185">Reference proteome</keyword>
<dbReference type="Proteomes" id="UP000649617">
    <property type="component" value="Unassembled WGS sequence"/>
</dbReference>
<name>A0A812Y859_SYMPI</name>